<dbReference type="SUPFAM" id="SSF51735">
    <property type="entry name" value="NAD(P)-binding Rossmann-fold domains"/>
    <property type="match status" value="1"/>
</dbReference>
<dbReference type="CDD" id="cd05227">
    <property type="entry name" value="AR_SDR_e"/>
    <property type="match status" value="1"/>
</dbReference>
<evidence type="ECO:0000313" key="6">
    <source>
        <dbReference type="Proteomes" id="UP000807504"/>
    </source>
</evidence>
<dbReference type="Proteomes" id="UP000807504">
    <property type="component" value="Unassembled WGS sequence"/>
</dbReference>
<protein>
    <submittedName>
        <fullName evidence="5">Uncharacterized oxidoreductase like protein</fullName>
    </submittedName>
</protein>
<dbReference type="GO" id="GO:0016616">
    <property type="term" value="F:oxidoreductase activity, acting on the CH-OH group of donors, NAD or NADP as acceptor"/>
    <property type="evidence" value="ECO:0007669"/>
    <property type="project" value="TreeGrafter"/>
</dbReference>
<sequence>MASGGETATVLVTGASGYIAAHIIKLLLDEGYKVRGTVRDAQNEAKVKVLKELCPDATYPLELVEADLLKEDSWKEVVKNCSYVIHTASPFPSTTPANADDVIKPAVDGTKNVLQACADAGTVKRVVITSSVAAVHGEMVMEEGKEYTEGDWTNTESASLDLYSKSKTLAERAAWDFVKELPEDKKFELAVINPGLVLGPVINGAISTSVEIVKKLLERSMPMVPKANFAVCDVRDVALAHLKAMTLSNAADHRHIICTQNVWFKDIALALSKEFKPHGYSIPTMVAPYFAVWLNSFVDKMTRTILPRIGREFRFDNKRMREELGITPRELNQTLIDTAYSLIENGFVKKSKKYKQNRKDSVAEQKNADAEENAEQTEETEPKEKDEQEKSEDKEEMKELEPEDKPEKMINGMQCRMEMKASVVSFQNTLPNESF</sequence>
<comment type="caution">
    <text evidence="5">The sequence shown here is derived from an EMBL/GenBank/DDBJ whole genome shotgun (WGS) entry which is preliminary data.</text>
</comment>
<keyword evidence="6" id="KW-1185">Reference proteome</keyword>
<dbReference type="Gene3D" id="3.40.50.720">
    <property type="entry name" value="NAD(P)-binding Rossmann-like Domain"/>
    <property type="match status" value="1"/>
</dbReference>
<name>A0A8T0F784_ARGBR</name>
<evidence type="ECO:0000313" key="5">
    <source>
        <dbReference type="EMBL" id="KAF8784853.1"/>
    </source>
</evidence>
<evidence type="ECO:0000259" key="4">
    <source>
        <dbReference type="Pfam" id="PF01370"/>
    </source>
</evidence>
<dbReference type="FunFam" id="3.40.50.720:FF:000336">
    <property type="entry name" value="Aldehyde reductase"/>
    <property type="match status" value="1"/>
</dbReference>
<feature type="domain" description="NAD-dependent epimerase/dehydratase" evidence="4">
    <location>
        <begin position="10"/>
        <end position="256"/>
    </location>
</feature>
<proteinExistence type="inferred from homology"/>
<evidence type="ECO:0000256" key="1">
    <source>
        <dbReference type="ARBA" id="ARBA00023002"/>
    </source>
</evidence>
<dbReference type="InterPro" id="IPR036291">
    <property type="entry name" value="NAD(P)-bd_dom_sf"/>
</dbReference>
<dbReference type="Pfam" id="PF01370">
    <property type="entry name" value="Epimerase"/>
    <property type="match status" value="1"/>
</dbReference>
<keyword evidence="1" id="KW-0560">Oxidoreductase</keyword>
<dbReference type="InterPro" id="IPR050425">
    <property type="entry name" value="NAD(P)_dehydrat-like"/>
</dbReference>
<organism evidence="5 6">
    <name type="scientific">Argiope bruennichi</name>
    <name type="common">Wasp spider</name>
    <name type="synonym">Aranea bruennichi</name>
    <dbReference type="NCBI Taxonomy" id="94029"/>
    <lineage>
        <taxon>Eukaryota</taxon>
        <taxon>Metazoa</taxon>
        <taxon>Ecdysozoa</taxon>
        <taxon>Arthropoda</taxon>
        <taxon>Chelicerata</taxon>
        <taxon>Arachnida</taxon>
        <taxon>Araneae</taxon>
        <taxon>Araneomorphae</taxon>
        <taxon>Entelegynae</taxon>
        <taxon>Araneoidea</taxon>
        <taxon>Araneidae</taxon>
        <taxon>Argiope</taxon>
    </lineage>
</organism>
<feature type="compositionally biased region" description="Acidic residues" evidence="3">
    <location>
        <begin position="370"/>
        <end position="379"/>
    </location>
</feature>
<dbReference type="InterPro" id="IPR001509">
    <property type="entry name" value="Epimerase_deHydtase"/>
</dbReference>
<feature type="compositionally biased region" description="Basic and acidic residues" evidence="3">
    <location>
        <begin position="380"/>
        <end position="408"/>
    </location>
</feature>
<dbReference type="PANTHER" id="PTHR10366:SF564">
    <property type="entry name" value="STEROL-4-ALPHA-CARBOXYLATE 3-DEHYDROGENASE, DECARBOXYLATING"/>
    <property type="match status" value="1"/>
</dbReference>
<accession>A0A8T0F784</accession>
<reference evidence="5" key="1">
    <citation type="journal article" date="2020" name="bioRxiv">
        <title>Chromosome-level reference genome of the European wasp spider Argiope bruennichi: a resource for studies on range expansion and evolutionary adaptation.</title>
        <authorList>
            <person name="Sheffer M.M."/>
            <person name="Hoppe A."/>
            <person name="Krehenwinkel H."/>
            <person name="Uhl G."/>
            <person name="Kuss A.W."/>
            <person name="Jensen L."/>
            <person name="Jensen C."/>
            <person name="Gillespie R.G."/>
            <person name="Hoff K.J."/>
            <person name="Prost S."/>
        </authorList>
    </citation>
    <scope>NUCLEOTIDE SEQUENCE</scope>
</reference>
<feature type="region of interest" description="Disordered" evidence="3">
    <location>
        <begin position="354"/>
        <end position="416"/>
    </location>
</feature>
<dbReference type="AlphaFoldDB" id="A0A8T0F784"/>
<feature type="compositionally biased region" description="Basic and acidic residues" evidence="3">
    <location>
        <begin position="357"/>
        <end position="369"/>
    </location>
</feature>
<reference evidence="5" key="2">
    <citation type="submission" date="2020-06" db="EMBL/GenBank/DDBJ databases">
        <authorList>
            <person name="Sheffer M."/>
        </authorList>
    </citation>
    <scope>NUCLEOTIDE SEQUENCE</scope>
</reference>
<evidence type="ECO:0000256" key="3">
    <source>
        <dbReference type="SAM" id="MobiDB-lite"/>
    </source>
</evidence>
<comment type="similarity">
    <text evidence="2">Belongs to the NAD(P)-dependent epimerase/dehydratase family. Dihydroflavonol-4-reductase subfamily.</text>
</comment>
<dbReference type="PANTHER" id="PTHR10366">
    <property type="entry name" value="NAD DEPENDENT EPIMERASE/DEHYDRATASE"/>
    <property type="match status" value="1"/>
</dbReference>
<dbReference type="EMBL" id="JABXBU010000030">
    <property type="protein sequence ID" value="KAF8784853.1"/>
    <property type="molecule type" value="Genomic_DNA"/>
</dbReference>
<gene>
    <name evidence="5" type="ORF">HNY73_010469</name>
</gene>
<evidence type="ECO:0000256" key="2">
    <source>
        <dbReference type="ARBA" id="ARBA00023445"/>
    </source>
</evidence>